<accession>A0A382SU07</accession>
<evidence type="ECO:0000313" key="1">
    <source>
        <dbReference type="EMBL" id="SVD13384.1"/>
    </source>
</evidence>
<reference evidence="1" key="1">
    <citation type="submission" date="2018-05" db="EMBL/GenBank/DDBJ databases">
        <authorList>
            <person name="Lanie J.A."/>
            <person name="Ng W.-L."/>
            <person name="Kazmierczak K.M."/>
            <person name="Andrzejewski T.M."/>
            <person name="Davidsen T.M."/>
            <person name="Wayne K.J."/>
            <person name="Tettelin H."/>
            <person name="Glass J.I."/>
            <person name="Rusch D."/>
            <person name="Podicherti R."/>
            <person name="Tsui H.-C.T."/>
            <person name="Winkler M.E."/>
        </authorList>
    </citation>
    <scope>NUCLEOTIDE SEQUENCE</scope>
</reference>
<gene>
    <name evidence="1" type="ORF">METZ01_LOCUS366238</name>
</gene>
<feature type="non-terminal residue" evidence="1">
    <location>
        <position position="41"/>
    </location>
</feature>
<organism evidence="1">
    <name type="scientific">marine metagenome</name>
    <dbReference type="NCBI Taxonomy" id="408172"/>
    <lineage>
        <taxon>unclassified sequences</taxon>
        <taxon>metagenomes</taxon>
        <taxon>ecological metagenomes</taxon>
    </lineage>
</organism>
<sequence>MFLFIFLSIGICDDVHIWISSIEDDKIELSIKSNQPIFGFD</sequence>
<name>A0A382SU07_9ZZZZ</name>
<proteinExistence type="predicted"/>
<dbReference type="AlphaFoldDB" id="A0A382SU07"/>
<protein>
    <submittedName>
        <fullName evidence="1">Uncharacterized protein</fullName>
    </submittedName>
</protein>
<dbReference type="EMBL" id="UINC01131589">
    <property type="protein sequence ID" value="SVD13384.1"/>
    <property type="molecule type" value="Genomic_DNA"/>
</dbReference>